<name>A0A381T5C2_9ZZZZ</name>
<accession>A0A381T5C2</accession>
<evidence type="ECO:0000313" key="1">
    <source>
        <dbReference type="EMBL" id="SVA08933.1"/>
    </source>
</evidence>
<proteinExistence type="predicted"/>
<dbReference type="EMBL" id="UINC01003749">
    <property type="protein sequence ID" value="SVA08933.1"/>
    <property type="molecule type" value="Genomic_DNA"/>
</dbReference>
<dbReference type="PIRSF" id="PIRSF033303">
    <property type="entry name" value="UCP033303"/>
    <property type="match status" value="1"/>
</dbReference>
<organism evidence="1">
    <name type="scientific">marine metagenome</name>
    <dbReference type="NCBI Taxonomy" id="408172"/>
    <lineage>
        <taxon>unclassified sequences</taxon>
        <taxon>metagenomes</taxon>
        <taxon>ecological metagenomes</taxon>
    </lineage>
</organism>
<dbReference type="InterPro" id="IPR014581">
    <property type="entry name" value="UCP033303"/>
</dbReference>
<sequence length="223" mass="25000">MAIREWSLEGEYIEFCSCDFGCPCESMAPPTRGECNGAVGFKITKGECDGVKLDGLVVVATFYFPRAIHHGDGHMQPILESRATDEQRDALFYILTGEDQPVGTMFQIFSVIIEHHHEPIFTEIGWDWDIKARRARIDVPGVLRTEAQPILNPVTDTEQRIITTLPDGWVFHEAEGADGAAKGIGDIKFDFTSRHSSLSYVVWDRNGLSLDLDEARRRFPLAS</sequence>
<reference evidence="1" key="1">
    <citation type="submission" date="2018-05" db="EMBL/GenBank/DDBJ databases">
        <authorList>
            <person name="Lanie J.A."/>
            <person name="Ng W.-L."/>
            <person name="Kazmierczak K.M."/>
            <person name="Andrzejewski T.M."/>
            <person name="Davidsen T.M."/>
            <person name="Wayne K.J."/>
            <person name="Tettelin H."/>
            <person name="Glass J.I."/>
            <person name="Rusch D."/>
            <person name="Podicherti R."/>
            <person name="Tsui H.-C.T."/>
            <person name="Winkler M.E."/>
        </authorList>
    </citation>
    <scope>NUCLEOTIDE SEQUENCE</scope>
</reference>
<dbReference type="AlphaFoldDB" id="A0A381T5C2"/>
<gene>
    <name evidence="1" type="ORF">METZ01_LOCUS61787</name>
</gene>
<dbReference type="Pfam" id="PF07040">
    <property type="entry name" value="DUF1326"/>
    <property type="match status" value="1"/>
</dbReference>
<evidence type="ECO:0008006" key="2">
    <source>
        <dbReference type="Google" id="ProtNLM"/>
    </source>
</evidence>
<protein>
    <recommendedName>
        <fullName evidence="2">DUF1326 domain-containing protein</fullName>
    </recommendedName>
</protein>
<dbReference type="InterPro" id="IPR009758">
    <property type="entry name" value="DUF1326"/>
</dbReference>